<protein>
    <submittedName>
        <fullName evidence="2">DUF6297 family protein</fullName>
    </submittedName>
</protein>
<sequence length="540" mass="57231">MSAEATAANTSAVLSFLREVRAERRAEKRKSAMFALYVLALVGAVWGVPLLRGALRIGSEIGLGVHSRTLVDTLPLWSPALMALATLLIARTGAWRGPVVLDGASVAWILPQPISRGPFLVPRFVASAGLSALLGTLLGVAAGYLVAEDSSRSVLLVAGAGAWVGLGTALAGTALSAFWVRFPGFPTPRQMALLWCGVTALGVLPFAALLWNLPPWVYTASTWLTPWGWASQPLTAAATGGAPLWPVAMGLWSIAVAAVVLIAVRLIPDIPQEALRLRATLAERLTASIFAMDLRQARSSMRASRRDGLRSSRWPAPPRSRWLVVPWRDLVALLRAPGRLVWGSAWCAVSIAVSALAPTRSGYGPLILAFVGVCLLYLAAAQLVEPARLDSDDMRRSGFLPYSSGSLALRHGIVPLCWLFALWVLGGAAAIALGMAAPGLLVLLTALPGAVGTALVSAYRGQPSFDLLVGAETAMGNTGPMQAAFWYLRGPLTLALFVVPPVAVANALGSVGPYSTAWVLFVDALLLFWAWWTARKLYRS</sequence>
<keyword evidence="1" id="KW-1133">Transmembrane helix</keyword>
<organism evidence="2 3">
    <name type="scientific">Salininema proteolyticum</name>
    <dbReference type="NCBI Taxonomy" id="1607685"/>
    <lineage>
        <taxon>Bacteria</taxon>
        <taxon>Bacillati</taxon>
        <taxon>Actinomycetota</taxon>
        <taxon>Actinomycetes</taxon>
        <taxon>Glycomycetales</taxon>
        <taxon>Glycomycetaceae</taxon>
        <taxon>Salininema</taxon>
    </lineage>
</organism>
<evidence type="ECO:0000313" key="3">
    <source>
        <dbReference type="Proteomes" id="UP001595823"/>
    </source>
</evidence>
<dbReference type="InterPro" id="IPR046264">
    <property type="entry name" value="DUF6297"/>
</dbReference>
<keyword evidence="1" id="KW-0472">Membrane</keyword>
<accession>A0ABV8U0A7</accession>
<keyword evidence="3" id="KW-1185">Reference proteome</keyword>
<proteinExistence type="predicted"/>
<gene>
    <name evidence="2" type="ORF">ACFPET_13090</name>
</gene>
<evidence type="ECO:0000256" key="1">
    <source>
        <dbReference type="SAM" id="Phobius"/>
    </source>
</evidence>
<feature type="transmembrane region" description="Helical" evidence="1">
    <location>
        <begin position="413"/>
        <end position="433"/>
    </location>
</feature>
<feature type="transmembrane region" description="Helical" evidence="1">
    <location>
        <begin position="486"/>
        <end position="508"/>
    </location>
</feature>
<name>A0ABV8U0A7_9ACTN</name>
<feature type="transmembrane region" description="Helical" evidence="1">
    <location>
        <begin position="363"/>
        <end position="384"/>
    </location>
</feature>
<dbReference type="RefSeq" id="WP_380621668.1">
    <property type="nucleotide sequence ID" value="NZ_JBHSDK010000015.1"/>
</dbReference>
<feature type="transmembrane region" description="Helical" evidence="1">
    <location>
        <begin position="34"/>
        <end position="54"/>
    </location>
</feature>
<dbReference type="EMBL" id="JBHSDK010000015">
    <property type="protein sequence ID" value="MFC4336139.1"/>
    <property type="molecule type" value="Genomic_DNA"/>
</dbReference>
<feature type="transmembrane region" description="Helical" evidence="1">
    <location>
        <begin position="153"/>
        <end position="180"/>
    </location>
</feature>
<feature type="transmembrane region" description="Helical" evidence="1">
    <location>
        <begin position="244"/>
        <end position="267"/>
    </location>
</feature>
<feature type="transmembrane region" description="Helical" evidence="1">
    <location>
        <begin position="74"/>
        <end position="90"/>
    </location>
</feature>
<feature type="transmembrane region" description="Helical" evidence="1">
    <location>
        <begin position="124"/>
        <end position="147"/>
    </location>
</feature>
<keyword evidence="1" id="KW-0812">Transmembrane</keyword>
<reference evidence="3" key="1">
    <citation type="journal article" date="2019" name="Int. J. Syst. Evol. Microbiol.">
        <title>The Global Catalogue of Microorganisms (GCM) 10K type strain sequencing project: providing services to taxonomists for standard genome sequencing and annotation.</title>
        <authorList>
            <consortium name="The Broad Institute Genomics Platform"/>
            <consortium name="The Broad Institute Genome Sequencing Center for Infectious Disease"/>
            <person name="Wu L."/>
            <person name="Ma J."/>
        </authorList>
    </citation>
    <scope>NUCLEOTIDE SEQUENCE [LARGE SCALE GENOMIC DNA]</scope>
    <source>
        <strain evidence="3">IBRC-M 10908</strain>
    </source>
</reference>
<comment type="caution">
    <text evidence="2">The sequence shown here is derived from an EMBL/GenBank/DDBJ whole genome shotgun (WGS) entry which is preliminary data.</text>
</comment>
<evidence type="ECO:0000313" key="2">
    <source>
        <dbReference type="EMBL" id="MFC4336139.1"/>
    </source>
</evidence>
<dbReference type="Pfam" id="PF19814">
    <property type="entry name" value="DUF6297"/>
    <property type="match status" value="1"/>
</dbReference>
<feature type="transmembrane region" description="Helical" evidence="1">
    <location>
        <begin position="514"/>
        <end position="534"/>
    </location>
</feature>
<feature type="transmembrane region" description="Helical" evidence="1">
    <location>
        <begin position="439"/>
        <end position="459"/>
    </location>
</feature>
<dbReference type="Proteomes" id="UP001595823">
    <property type="component" value="Unassembled WGS sequence"/>
</dbReference>
<feature type="transmembrane region" description="Helical" evidence="1">
    <location>
        <begin position="192"/>
        <end position="213"/>
    </location>
</feature>